<evidence type="ECO:0000313" key="4">
    <source>
        <dbReference type="EMBL" id="GJT29082.1"/>
    </source>
</evidence>
<dbReference type="EMBL" id="BQNB010014513">
    <property type="protein sequence ID" value="GJT29082.1"/>
    <property type="molecule type" value="Genomic_DNA"/>
</dbReference>
<evidence type="ECO:0000259" key="3">
    <source>
        <dbReference type="PROSITE" id="PS50994"/>
    </source>
</evidence>
<gene>
    <name evidence="4" type="ORF">Tco_0909357</name>
</gene>
<sequence>MSKATERQEPKSIVEVPWSVVRDKDDKDPKMKQSGARHRAQRVEGCNNHQEQKLKAIRNSLENELRDLKDKLSTLEKNNEVDIDCAKCHTLKIENEKLKEESTRLNKFEKSTHCLNEMLNNQKPSGDKLGLGFNSFEASSSGTKEIKFIKAQKKTSSDGGPINMGAPLNVQAAPKINMGPPPATPGSEKSVSFQKSILGPRPKHIIVNKVKIPVASDNEVKQFYKPLTKPGVRFSKTNFRSKTPPPRRVNNNYSRPKTPQPKRHVGRQNQPHGFPICLGVDLEPDEWIKDSGCSKHMMGNRKLFSTYKAYNEGNIIFGSNLCGNIIGKGTISNDSLKIDNVEHVDNLGFNLLSIGQICDNKCRVTFSEHDSEITKDGKVIGRGIRKKGLYVMKLGNKPKDKICLATIDENSTLWHRRLGHANMRLIQSLASKELVRNLPKLKFDQHFCDACKIGKQAHVSHKAKNIVSTTRCLELLHMDLFGPSAVRSYGGNRYTLVIVDDYSRYTWTRFLKDKTEAFDQFEIFSKKIQNQLGCTIVSIRTDHGREFDNEVQFGEFCNANGITHNFSAPRTPQSNGVVERKNRTLQEMSRTLLNEQSLPQKFCCNAYIKEMLKKFGLEDSKLIKTPMSSDTKLKKDEECESAPKTSHLEAVKRIFRYIKGTTHLGLWYPNGTGIETIVYADSDHAGDYVDRKSTSGACVFTDRWRLDELAYGIPSDGPYKTNLPSIEDNISSIRIDRDGQVRRIHHEEEIDVLEYQVLTREIEPTLKPLEEII</sequence>
<dbReference type="Proteomes" id="UP001151760">
    <property type="component" value="Unassembled WGS sequence"/>
</dbReference>
<feature type="domain" description="Integrase catalytic" evidence="3">
    <location>
        <begin position="467"/>
        <end position="634"/>
    </location>
</feature>
<comment type="caution">
    <text evidence="4">The sequence shown here is derived from an EMBL/GenBank/DDBJ whole genome shotgun (WGS) entry which is preliminary data.</text>
</comment>
<dbReference type="InterPro" id="IPR039537">
    <property type="entry name" value="Retrotran_Ty1/copia-like"/>
</dbReference>
<keyword evidence="5" id="KW-1185">Reference proteome</keyword>
<organism evidence="4 5">
    <name type="scientific">Tanacetum coccineum</name>
    <dbReference type="NCBI Taxonomy" id="301880"/>
    <lineage>
        <taxon>Eukaryota</taxon>
        <taxon>Viridiplantae</taxon>
        <taxon>Streptophyta</taxon>
        <taxon>Embryophyta</taxon>
        <taxon>Tracheophyta</taxon>
        <taxon>Spermatophyta</taxon>
        <taxon>Magnoliopsida</taxon>
        <taxon>eudicotyledons</taxon>
        <taxon>Gunneridae</taxon>
        <taxon>Pentapetalae</taxon>
        <taxon>asterids</taxon>
        <taxon>campanulids</taxon>
        <taxon>Asterales</taxon>
        <taxon>Asteraceae</taxon>
        <taxon>Asteroideae</taxon>
        <taxon>Anthemideae</taxon>
        <taxon>Anthemidinae</taxon>
        <taxon>Tanacetum</taxon>
    </lineage>
</organism>
<protein>
    <submittedName>
        <fullName evidence="4">Retrovirus-related pol polyprotein from transposon TNT 1-94</fullName>
    </submittedName>
</protein>
<dbReference type="PANTHER" id="PTHR42648">
    <property type="entry name" value="TRANSPOSASE, PUTATIVE-RELATED"/>
    <property type="match status" value="1"/>
</dbReference>
<evidence type="ECO:0000313" key="5">
    <source>
        <dbReference type="Proteomes" id="UP001151760"/>
    </source>
</evidence>
<keyword evidence="1" id="KW-0645">Protease</keyword>
<reference evidence="4" key="2">
    <citation type="submission" date="2022-01" db="EMBL/GenBank/DDBJ databases">
        <authorList>
            <person name="Yamashiro T."/>
            <person name="Shiraishi A."/>
            <person name="Satake H."/>
            <person name="Nakayama K."/>
        </authorList>
    </citation>
    <scope>NUCLEOTIDE SEQUENCE</scope>
</reference>
<keyword evidence="1" id="KW-0378">Hydrolase</keyword>
<name>A0ABQ5CRH4_9ASTR</name>
<evidence type="ECO:0000256" key="2">
    <source>
        <dbReference type="SAM" id="MobiDB-lite"/>
    </source>
</evidence>
<dbReference type="Gene3D" id="3.30.420.10">
    <property type="entry name" value="Ribonuclease H-like superfamily/Ribonuclease H"/>
    <property type="match status" value="1"/>
</dbReference>
<dbReference type="PANTHER" id="PTHR42648:SF21">
    <property type="entry name" value="CYSTEINE-RICH RLK (RECEPTOR-LIKE PROTEIN KINASE) 8"/>
    <property type="match status" value="1"/>
</dbReference>
<dbReference type="Pfam" id="PF13976">
    <property type="entry name" value="gag_pre-integrs"/>
    <property type="match status" value="1"/>
</dbReference>
<evidence type="ECO:0000256" key="1">
    <source>
        <dbReference type="ARBA" id="ARBA00022670"/>
    </source>
</evidence>
<dbReference type="InterPro" id="IPR001584">
    <property type="entry name" value="Integrase_cat-core"/>
</dbReference>
<dbReference type="PROSITE" id="PS50994">
    <property type="entry name" value="INTEGRASE"/>
    <property type="match status" value="1"/>
</dbReference>
<feature type="compositionally biased region" description="Basic and acidic residues" evidence="2">
    <location>
        <begin position="21"/>
        <end position="31"/>
    </location>
</feature>
<dbReference type="SUPFAM" id="SSF53098">
    <property type="entry name" value="Ribonuclease H-like"/>
    <property type="match status" value="1"/>
</dbReference>
<dbReference type="Pfam" id="PF22936">
    <property type="entry name" value="Pol_BBD"/>
    <property type="match status" value="1"/>
</dbReference>
<feature type="compositionally biased region" description="Basic and acidic residues" evidence="2">
    <location>
        <begin position="1"/>
        <end position="12"/>
    </location>
</feature>
<dbReference type="InterPro" id="IPR054722">
    <property type="entry name" value="PolX-like_BBD"/>
</dbReference>
<feature type="region of interest" description="Disordered" evidence="2">
    <location>
        <begin position="1"/>
        <end position="51"/>
    </location>
</feature>
<feature type="region of interest" description="Disordered" evidence="2">
    <location>
        <begin position="234"/>
        <end position="270"/>
    </location>
</feature>
<dbReference type="InterPro" id="IPR025724">
    <property type="entry name" value="GAG-pre-integrase_dom"/>
</dbReference>
<proteinExistence type="predicted"/>
<reference evidence="4" key="1">
    <citation type="journal article" date="2022" name="Int. J. Mol. Sci.">
        <title>Draft Genome of Tanacetum Coccineum: Genomic Comparison of Closely Related Tanacetum-Family Plants.</title>
        <authorList>
            <person name="Yamashiro T."/>
            <person name="Shiraishi A."/>
            <person name="Nakayama K."/>
            <person name="Satake H."/>
        </authorList>
    </citation>
    <scope>NUCLEOTIDE SEQUENCE</scope>
</reference>
<dbReference type="InterPro" id="IPR036397">
    <property type="entry name" value="RNaseH_sf"/>
</dbReference>
<accession>A0ABQ5CRH4</accession>
<dbReference type="Pfam" id="PF00665">
    <property type="entry name" value="rve"/>
    <property type="match status" value="1"/>
</dbReference>
<dbReference type="InterPro" id="IPR012337">
    <property type="entry name" value="RNaseH-like_sf"/>
</dbReference>